<dbReference type="RefSeq" id="WP_143713952.1">
    <property type="nucleotide sequence ID" value="NZ_CZVW01000025.1"/>
</dbReference>
<dbReference type="GO" id="GO:0004180">
    <property type="term" value="F:carboxypeptidase activity"/>
    <property type="evidence" value="ECO:0007669"/>
    <property type="project" value="UniProtKB-KW"/>
</dbReference>
<dbReference type="EMBL" id="CZVW01000025">
    <property type="protein sequence ID" value="CUT04609.1"/>
    <property type="molecule type" value="Genomic_DNA"/>
</dbReference>
<dbReference type="Proteomes" id="UP000199197">
    <property type="component" value="Unassembled WGS sequence"/>
</dbReference>
<gene>
    <name evidence="3" type="ORF">JGI23_01765</name>
</gene>
<evidence type="ECO:0000313" key="4">
    <source>
        <dbReference type="Proteomes" id="UP000199197"/>
    </source>
</evidence>
<feature type="signal peptide" evidence="1">
    <location>
        <begin position="1"/>
        <end position="19"/>
    </location>
</feature>
<accession>A0A0P1NY88</accession>
<dbReference type="Pfam" id="PF18990">
    <property type="entry name" value="DUF5723"/>
    <property type="match status" value="1"/>
</dbReference>
<dbReference type="OrthoDB" id="9808610at2"/>
<feature type="chain" id="PRO_5006067966" evidence="1">
    <location>
        <begin position="20"/>
        <end position="581"/>
    </location>
</feature>
<protein>
    <submittedName>
        <fullName evidence="3">Carboxypeptidase regulatory-like domain-containing protein</fullName>
    </submittedName>
</protein>
<proteinExistence type="predicted"/>
<reference evidence="4" key="1">
    <citation type="submission" date="2015-11" db="EMBL/GenBank/DDBJ databases">
        <authorList>
            <person name="Varghese N."/>
        </authorList>
    </citation>
    <scope>NUCLEOTIDE SEQUENCE [LARGE SCALE GENOMIC DNA]</scope>
    <source>
        <strain evidence="4">JGI-23</strain>
    </source>
</reference>
<dbReference type="SUPFAM" id="SSF49464">
    <property type="entry name" value="Carboxypeptidase regulatory domain-like"/>
    <property type="match status" value="1"/>
</dbReference>
<keyword evidence="3" id="KW-0378">Hydrolase</keyword>
<keyword evidence="1" id="KW-0732">Signal</keyword>
<keyword evidence="3" id="KW-0121">Carboxypeptidase</keyword>
<keyword evidence="4" id="KW-1185">Reference proteome</keyword>
<evidence type="ECO:0000259" key="2">
    <source>
        <dbReference type="Pfam" id="PF18990"/>
    </source>
</evidence>
<evidence type="ECO:0000313" key="3">
    <source>
        <dbReference type="EMBL" id="CUT04609.1"/>
    </source>
</evidence>
<keyword evidence="3" id="KW-0645">Protease</keyword>
<dbReference type="Gene3D" id="2.60.40.1120">
    <property type="entry name" value="Carboxypeptidase-like, regulatory domain"/>
    <property type="match status" value="1"/>
</dbReference>
<feature type="domain" description="DUF5723" evidence="2">
    <location>
        <begin position="171"/>
        <end position="539"/>
    </location>
</feature>
<organism evidence="3 4">
    <name type="scientific">Candidatus Chryseopegocella kryptomonas</name>
    <dbReference type="NCBI Taxonomy" id="1633643"/>
    <lineage>
        <taxon>Bacteria</taxon>
        <taxon>Pseudomonadati</taxon>
        <taxon>Candidatus Kryptoniota</taxon>
        <taxon>Candidatus Chryseopegocella</taxon>
    </lineage>
</organism>
<dbReference type="Pfam" id="PF13620">
    <property type="entry name" value="CarboxypepD_reg"/>
    <property type="match status" value="1"/>
</dbReference>
<sequence length="581" mass="63125">MKFKALVLFLLVSFTVALGGDDRANVRGLGMAGATTVTSRTIDAIGVNPALLGYMGIASDSELKGKIVDSQTRQPIPGARVEIKNLNLNARANFSGEFSLKNVPPGTYTVVVTQKGYETLVIRNFRVSPNSKISGTIQISREETGKETVVDFKNLDFEVKEQKPIIYNDNSDFTMSLIPQMGAGIGMNFLSYNLYLDYFTGVDSAGQKVARHLSDADKQKILDSFDENLGTLIGQVDAKLINLAFHIKGVGIAIGARERVFSRFDISKDFMRFILYGNTPGSVFSYDVGVGGAWLREYSVSIGTKIPFDLIAVKNINVGLGVKFIQGFGYAETDGLNLTIETADSTRGYEMTASMKGVVRRAGVDFLDPNKQDNVKFSPFPTPAGTGLGFDIGASAEVLGLFVAGISITDIGSVNWTKNAIIVSGDTSFKFSGYSTQEKLDSLRQSFEDYINSSDRKKYESFSAGLPTALRFGVATDLKNFLPFFPGRMLISADYFQPIGNKSIMFKKPKLALGVEWILIGFLPLRAGISLGGFEGFALSAGTGINLPFLELNLATGHLNQLMSGGDLRHFSIATELRLKF</sequence>
<dbReference type="InterPro" id="IPR043781">
    <property type="entry name" value="DUF5723"/>
</dbReference>
<dbReference type="InterPro" id="IPR008969">
    <property type="entry name" value="CarboxyPept-like_regulatory"/>
</dbReference>
<dbReference type="AlphaFoldDB" id="A0A0P1NY88"/>
<name>A0A0P1NY88_9BACT</name>
<evidence type="ECO:0000256" key="1">
    <source>
        <dbReference type="SAM" id="SignalP"/>
    </source>
</evidence>